<accession>F5XEH2</accession>
<proteinExistence type="predicted"/>
<gene>
    <name evidence="2" type="ordered locus">MLP_47060</name>
</gene>
<keyword evidence="3" id="KW-1185">Reference proteome</keyword>
<feature type="transmembrane region" description="Helical" evidence="1">
    <location>
        <begin position="201"/>
        <end position="219"/>
    </location>
</feature>
<evidence type="ECO:0008006" key="4">
    <source>
        <dbReference type="Google" id="ProtNLM"/>
    </source>
</evidence>
<sequence>MLDVVGDLIPFAVGVALSPLPLIAVLLVLGSSSPRAASAFFMVGRYVTVAAVALLAAFAAELLPEQGDTPFVGAVLRIVLGAVLIGWAVHKTVHWAGGRDREPELPGWMASIQGTTPPGAARLAIILSAVNVKEVAFGVGAGLTIAAGRPGPGAAVVVALCYAVLACVGVIAVAVCYLVAADRVGPALERVRDWLVANNKIIIAGVLLVIGAILMGEGLRAL</sequence>
<dbReference type="STRING" id="1032480.MLP_47060"/>
<organism evidence="2 3">
    <name type="scientific">Microlunatus phosphovorus (strain ATCC 700054 / DSM 10555 / JCM 9379 / NBRC 101784 / NCIMB 13414 / VKM Ac-1990 / NM-1)</name>
    <dbReference type="NCBI Taxonomy" id="1032480"/>
    <lineage>
        <taxon>Bacteria</taxon>
        <taxon>Bacillati</taxon>
        <taxon>Actinomycetota</taxon>
        <taxon>Actinomycetes</taxon>
        <taxon>Propionibacteriales</taxon>
        <taxon>Propionibacteriaceae</taxon>
        <taxon>Microlunatus</taxon>
    </lineage>
</organism>
<reference evidence="2 3" key="1">
    <citation type="submission" date="2011-05" db="EMBL/GenBank/DDBJ databases">
        <title>Whole genome sequence of Microlunatus phosphovorus NM-1.</title>
        <authorList>
            <person name="Hosoyama A."/>
            <person name="Sasaki K."/>
            <person name="Harada T."/>
            <person name="Igarashi R."/>
            <person name="Kawakoshi A."/>
            <person name="Sasagawa M."/>
            <person name="Fukada J."/>
            <person name="Nakamura S."/>
            <person name="Katano Y."/>
            <person name="Hanada S."/>
            <person name="Kamagata Y."/>
            <person name="Nakamura N."/>
            <person name="Yamazaki S."/>
            <person name="Fujita N."/>
        </authorList>
    </citation>
    <scope>NUCLEOTIDE SEQUENCE [LARGE SCALE GENOMIC DNA]</scope>
    <source>
        <strain evidence="3">ATCC 700054 / DSM 10555 / JCM 9379 / NBRC 101784 / NCIMB 13414 / VKM Ac-1990 / NM-1</strain>
    </source>
</reference>
<evidence type="ECO:0000313" key="3">
    <source>
        <dbReference type="Proteomes" id="UP000007947"/>
    </source>
</evidence>
<keyword evidence="1" id="KW-1133">Transmembrane helix</keyword>
<evidence type="ECO:0000313" key="2">
    <source>
        <dbReference type="EMBL" id="BAK37720.1"/>
    </source>
</evidence>
<name>F5XEH2_MICPN</name>
<keyword evidence="1" id="KW-0812">Transmembrane</keyword>
<feature type="transmembrane region" description="Helical" evidence="1">
    <location>
        <begin position="36"/>
        <end position="59"/>
    </location>
</feature>
<feature type="transmembrane region" description="Helical" evidence="1">
    <location>
        <begin position="12"/>
        <end position="29"/>
    </location>
</feature>
<dbReference type="eggNOG" id="COG1280">
    <property type="taxonomic scope" value="Bacteria"/>
</dbReference>
<evidence type="ECO:0000256" key="1">
    <source>
        <dbReference type="SAM" id="Phobius"/>
    </source>
</evidence>
<dbReference type="HOGENOM" id="CLU_101744_0_0_11"/>
<keyword evidence="1" id="KW-0472">Membrane</keyword>
<dbReference type="AlphaFoldDB" id="F5XEH2"/>
<dbReference type="InterPro" id="IPR021315">
    <property type="entry name" value="Gap/Sap"/>
</dbReference>
<dbReference type="RefSeq" id="WP_013865546.1">
    <property type="nucleotide sequence ID" value="NC_015635.1"/>
</dbReference>
<dbReference type="Proteomes" id="UP000007947">
    <property type="component" value="Chromosome"/>
</dbReference>
<dbReference type="EMBL" id="AP012204">
    <property type="protein sequence ID" value="BAK37720.1"/>
    <property type="molecule type" value="Genomic_DNA"/>
</dbReference>
<dbReference type="KEGG" id="mph:MLP_47060"/>
<feature type="transmembrane region" description="Helical" evidence="1">
    <location>
        <begin position="71"/>
        <end position="89"/>
    </location>
</feature>
<protein>
    <recommendedName>
        <fullName evidence="4">GAP family protein</fullName>
    </recommendedName>
</protein>
<feature type="transmembrane region" description="Helical" evidence="1">
    <location>
        <begin position="154"/>
        <end position="181"/>
    </location>
</feature>
<dbReference type="Pfam" id="PF11139">
    <property type="entry name" value="SfLAP"/>
    <property type="match status" value="1"/>
</dbReference>